<dbReference type="WBParaSite" id="ES5_v2.g30834.t1">
    <property type="protein sequence ID" value="ES5_v2.g30834.t1"/>
    <property type="gene ID" value="ES5_v2.g30834"/>
</dbReference>
<reference evidence="2" key="1">
    <citation type="submission" date="2022-11" db="UniProtKB">
        <authorList>
            <consortium name="WormBaseParasite"/>
        </authorList>
    </citation>
    <scope>IDENTIFICATION</scope>
</reference>
<sequence>FRAAFVSRPIGRAAARGIVPRGQPGTPPPSSSSIGGVGGTNGQPSKSSSSSGGGSNGQPSNPPSSSSGGPVNPGNGDNVSYCTTFKFKKLTNEWHFQGTCASSSNNTNRHPRPNRPATFHNSRCNPPPR</sequence>
<evidence type="ECO:0000313" key="1">
    <source>
        <dbReference type="Proteomes" id="UP000887579"/>
    </source>
</evidence>
<organism evidence="1 2">
    <name type="scientific">Panagrolaimus sp. ES5</name>
    <dbReference type="NCBI Taxonomy" id="591445"/>
    <lineage>
        <taxon>Eukaryota</taxon>
        <taxon>Metazoa</taxon>
        <taxon>Ecdysozoa</taxon>
        <taxon>Nematoda</taxon>
        <taxon>Chromadorea</taxon>
        <taxon>Rhabditida</taxon>
        <taxon>Tylenchina</taxon>
        <taxon>Panagrolaimomorpha</taxon>
        <taxon>Panagrolaimoidea</taxon>
        <taxon>Panagrolaimidae</taxon>
        <taxon>Panagrolaimus</taxon>
    </lineage>
</organism>
<proteinExistence type="predicted"/>
<dbReference type="Proteomes" id="UP000887579">
    <property type="component" value="Unplaced"/>
</dbReference>
<name>A0AC34GMT0_9BILA</name>
<protein>
    <submittedName>
        <fullName evidence="2">Uncharacterized protein</fullName>
    </submittedName>
</protein>
<accession>A0AC34GMT0</accession>
<evidence type="ECO:0000313" key="2">
    <source>
        <dbReference type="WBParaSite" id="ES5_v2.g30834.t1"/>
    </source>
</evidence>